<keyword evidence="2" id="KW-0413">Isomerase</keyword>
<organism evidence="3 4">
    <name type="scientific">Paenibacillus phytorum</name>
    <dbReference type="NCBI Taxonomy" id="2654977"/>
    <lineage>
        <taxon>Bacteria</taxon>
        <taxon>Bacillati</taxon>
        <taxon>Bacillota</taxon>
        <taxon>Bacilli</taxon>
        <taxon>Bacillales</taxon>
        <taxon>Paenibacillaceae</taxon>
        <taxon>Paenibacillus</taxon>
    </lineage>
</organism>
<dbReference type="InterPro" id="IPR001345">
    <property type="entry name" value="PG/BPGM_mutase_AS"/>
</dbReference>
<accession>A0ABX1Y9J3</accession>
<dbReference type="InterPro" id="IPR013078">
    <property type="entry name" value="His_Pase_superF_clade-1"/>
</dbReference>
<dbReference type="SMART" id="SM00855">
    <property type="entry name" value="PGAM"/>
    <property type="match status" value="1"/>
</dbReference>
<gene>
    <name evidence="3" type="ORF">GC098_36195</name>
</gene>
<dbReference type="CDD" id="cd07067">
    <property type="entry name" value="HP_PGM_like"/>
    <property type="match status" value="1"/>
</dbReference>
<comment type="caution">
    <text evidence="3">The sequence shown here is derived from an EMBL/GenBank/DDBJ whole genome shotgun (WGS) entry which is preliminary data.</text>
</comment>
<keyword evidence="1" id="KW-0324">Glycolysis</keyword>
<evidence type="ECO:0000256" key="1">
    <source>
        <dbReference type="ARBA" id="ARBA00023152"/>
    </source>
</evidence>
<evidence type="ECO:0000313" key="4">
    <source>
        <dbReference type="Proteomes" id="UP000616779"/>
    </source>
</evidence>
<reference evidence="3 4" key="1">
    <citation type="submission" date="2019-10" db="EMBL/GenBank/DDBJ databases">
        <title>Description of Paenibacillus terrestris sp. nov.</title>
        <authorList>
            <person name="Carlier A."/>
            <person name="Qi S."/>
        </authorList>
    </citation>
    <scope>NUCLEOTIDE SEQUENCE [LARGE SCALE GENOMIC DNA]</scope>
    <source>
        <strain evidence="3 4">LMG 31458</strain>
    </source>
</reference>
<dbReference type="PROSITE" id="PS00175">
    <property type="entry name" value="PG_MUTASE"/>
    <property type="match status" value="1"/>
</dbReference>
<dbReference type="PANTHER" id="PTHR48100">
    <property type="entry name" value="BROAD-SPECIFICITY PHOSPHATASE YOR283W-RELATED"/>
    <property type="match status" value="1"/>
</dbReference>
<proteinExistence type="predicted"/>
<dbReference type="InterPro" id="IPR029033">
    <property type="entry name" value="His_PPase_superfam"/>
</dbReference>
<keyword evidence="4" id="KW-1185">Reference proteome</keyword>
<dbReference type="Gene3D" id="3.40.50.1240">
    <property type="entry name" value="Phosphoglycerate mutase-like"/>
    <property type="match status" value="1"/>
</dbReference>
<dbReference type="Pfam" id="PF00300">
    <property type="entry name" value="His_Phos_1"/>
    <property type="match status" value="1"/>
</dbReference>
<dbReference type="PANTHER" id="PTHR48100:SF1">
    <property type="entry name" value="HISTIDINE PHOSPHATASE FAMILY PROTEIN-RELATED"/>
    <property type="match status" value="1"/>
</dbReference>
<dbReference type="SUPFAM" id="SSF53254">
    <property type="entry name" value="Phosphoglycerate mutase-like"/>
    <property type="match status" value="1"/>
</dbReference>
<dbReference type="EMBL" id="WHOA01000247">
    <property type="protein sequence ID" value="NOU76741.1"/>
    <property type="molecule type" value="Genomic_DNA"/>
</dbReference>
<evidence type="ECO:0000313" key="3">
    <source>
        <dbReference type="EMBL" id="NOU76741.1"/>
    </source>
</evidence>
<sequence length="210" mass="24009">MLMTKLYLIRHGETMWNVERRMQGHLDSPLSTLGEQQASWLSNALKDVHFDVLYASSSGRTLQTANIVKGSRELAIHTSDEWKEMNLGAWEGRISAEIADLDPDNFHAFWHAPDLYRPTKGESYADLQARVIPAIVQLLEEHEGKTIGLISHTVTLKIIMAFFERRALADLWNPPYFHPTCLSLVEMIDNEPHIRLHGDTSHFQEEAFGF</sequence>
<name>A0ABX1Y9J3_9BACL</name>
<dbReference type="InterPro" id="IPR050275">
    <property type="entry name" value="PGM_Phosphatase"/>
</dbReference>
<dbReference type="Proteomes" id="UP000616779">
    <property type="component" value="Unassembled WGS sequence"/>
</dbReference>
<protein>
    <submittedName>
        <fullName evidence="3">Histidine phosphatase family protein</fullName>
    </submittedName>
</protein>
<evidence type="ECO:0000256" key="2">
    <source>
        <dbReference type="ARBA" id="ARBA00023235"/>
    </source>
</evidence>